<evidence type="ECO:0000256" key="3">
    <source>
        <dbReference type="ARBA" id="ARBA00022989"/>
    </source>
</evidence>
<proteinExistence type="predicted"/>
<evidence type="ECO:0000313" key="6">
    <source>
        <dbReference type="EMBL" id="GGB61618.1"/>
    </source>
</evidence>
<dbReference type="RefSeq" id="WP_150497631.1">
    <property type="nucleotide sequence ID" value="NZ_BMFA01000015.1"/>
</dbReference>
<name>A0A916TN38_9HYPH</name>
<dbReference type="Proteomes" id="UP000605148">
    <property type="component" value="Unassembled WGS sequence"/>
</dbReference>
<evidence type="ECO:0000256" key="4">
    <source>
        <dbReference type="ARBA" id="ARBA00023136"/>
    </source>
</evidence>
<sequence length="135" mass="14955">MTASSSFKDLGFDPEILGPEEEQKESVRLKLLRTMRKAAKYVPFMQDVVAGYYCALDPATPTKVRASIFAALAYFVLPIDVVPDFVVGLGFGDDATILMATLTMIRAHLRPEHYALAKEALEEDTLPDPDFSAKR</sequence>
<evidence type="ECO:0000313" key="7">
    <source>
        <dbReference type="Proteomes" id="UP000605148"/>
    </source>
</evidence>
<organism evidence="6 7">
    <name type="scientific">Roseibium aquae</name>
    <dbReference type="NCBI Taxonomy" id="1323746"/>
    <lineage>
        <taxon>Bacteria</taxon>
        <taxon>Pseudomonadati</taxon>
        <taxon>Pseudomonadota</taxon>
        <taxon>Alphaproteobacteria</taxon>
        <taxon>Hyphomicrobiales</taxon>
        <taxon>Stappiaceae</taxon>
        <taxon>Roseibium</taxon>
    </lineage>
</organism>
<feature type="domain" description="DUF1232" evidence="5">
    <location>
        <begin position="65"/>
        <end position="99"/>
    </location>
</feature>
<keyword evidence="7" id="KW-1185">Reference proteome</keyword>
<dbReference type="Pfam" id="PF06803">
    <property type="entry name" value="DUF1232"/>
    <property type="match status" value="1"/>
</dbReference>
<dbReference type="EMBL" id="BMFA01000015">
    <property type="protein sequence ID" value="GGB61618.1"/>
    <property type="molecule type" value="Genomic_DNA"/>
</dbReference>
<protein>
    <recommendedName>
        <fullName evidence="5">DUF1232 domain-containing protein</fullName>
    </recommendedName>
</protein>
<evidence type="ECO:0000256" key="1">
    <source>
        <dbReference type="ARBA" id="ARBA00004127"/>
    </source>
</evidence>
<dbReference type="InterPro" id="IPR010652">
    <property type="entry name" value="DUF1232"/>
</dbReference>
<reference evidence="6" key="2">
    <citation type="submission" date="2020-09" db="EMBL/GenBank/DDBJ databases">
        <authorList>
            <person name="Sun Q."/>
            <person name="Zhou Y."/>
        </authorList>
    </citation>
    <scope>NUCLEOTIDE SEQUENCE</scope>
    <source>
        <strain evidence="6">CGMCC 1.12426</strain>
    </source>
</reference>
<keyword evidence="2" id="KW-0812">Transmembrane</keyword>
<dbReference type="AlphaFoldDB" id="A0A916TN38"/>
<reference evidence="6" key="1">
    <citation type="journal article" date="2014" name="Int. J. Syst. Evol. Microbiol.">
        <title>Complete genome sequence of Corynebacterium casei LMG S-19264T (=DSM 44701T), isolated from a smear-ripened cheese.</title>
        <authorList>
            <consortium name="US DOE Joint Genome Institute (JGI-PGF)"/>
            <person name="Walter F."/>
            <person name="Albersmeier A."/>
            <person name="Kalinowski J."/>
            <person name="Ruckert C."/>
        </authorList>
    </citation>
    <scope>NUCLEOTIDE SEQUENCE</scope>
    <source>
        <strain evidence="6">CGMCC 1.12426</strain>
    </source>
</reference>
<evidence type="ECO:0000259" key="5">
    <source>
        <dbReference type="Pfam" id="PF06803"/>
    </source>
</evidence>
<keyword evidence="4" id="KW-0472">Membrane</keyword>
<gene>
    <name evidence="6" type="ORF">GCM10011316_36980</name>
</gene>
<keyword evidence="3" id="KW-1133">Transmembrane helix</keyword>
<dbReference type="OrthoDB" id="9813247at2"/>
<dbReference type="GO" id="GO:0012505">
    <property type="term" value="C:endomembrane system"/>
    <property type="evidence" value="ECO:0007669"/>
    <property type="project" value="UniProtKB-SubCell"/>
</dbReference>
<comment type="subcellular location">
    <subcellularLocation>
        <location evidence="1">Endomembrane system</location>
        <topology evidence="1">Multi-pass membrane protein</topology>
    </subcellularLocation>
</comment>
<evidence type="ECO:0000256" key="2">
    <source>
        <dbReference type="ARBA" id="ARBA00022692"/>
    </source>
</evidence>
<accession>A0A916TN38</accession>
<comment type="caution">
    <text evidence="6">The sequence shown here is derived from an EMBL/GenBank/DDBJ whole genome shotgun (WGS) entry which is preliminary data.</text>
</comment>